<accession>A0A7W5ZR37</accession>
<evidence type="ECO:0000256" key="2">
    <source>
        <dbReference type="ARBA" id="ARBA00007613"/>
    </source>
</evidence>
<dbReference type="SUPFAM" id="SSF56954">
    <property type="entry name" value="Outer membrane efflux proteins (OEP)"/>
    <property type="match status" value="1"/>
</dbReference>
<dbReference type="GO" id="GO:0015562">
    <property type="term" value="F:efflux transmembrane transporter activity"/>
    <property type="evidence" value="ECO:0007669"/>
    <property type="project" value="InterPro"/>
</dbReference>
<dbReference type="Gene3D" id="1.20.1600.10">
    <property type="entry name" value="Outer membrane efflux proteins (OEP)"/>
    <property type="match status" value="1"/>
</dbReference>
<dbReference type="RefSeq" id="WP_183980198.1">
    <property type="nucleotide sequence ID" value="NZ_JACIBY010000025.1"/>
</dbReference>
<comment type="caution">
    <text evidence="8">The sequence shown here is derived from an EMBL/GenBank/DDBJ whole genome shotgun (WGS) entry which is preliminary data.</text>
</comment>
<keyword evidence="5" id="KW-0812">Transmembrane</keyword>
<name>A0A7W5ZR37_9BACT</name>
<dbReference type="PANTHER" id="PTHR30026:SF20">
    <property type="entry name" value="OUTER MEMBRANE PROTEIN TOLC"/>
    <property type="match status" value="1"/>
</dbReference>
<evidence type="ECO:0000256" key="3">
    <source>
        <dbReference type="ARBA" id="ARBA00022448"/>
    </source>
</evidence>
<evidence type="ECO:0000313" key="8">
    <source>
        <dbReference type="EMBL" id="MBB3842090.1"/>
    </source>
</evidence>
<dbReference type="GO" id="GO:1990281">
    <property type="term" value="C:efflux pump complex"/>
    <property type="evidence" value="ECO:0007669"/>
    <property type="project" value="TreeGrafter"/>
</dbReference>
<dbReference type="PANTHER" id="PTHR30026">
    <property type="entry name" value="OUTER MEMBRANE PROTEIN TOLC"/>
    <property type="match status" value="1"/>
</dbReference>
<organism evidence="8 9">
    <name type="scientific">Runella defluvii</name>
    <dbReference type="NCBI Taxonomy" id="370973"/>
    <lineage>
        <taxon>Bacteria</taxon>
        <taxon>Pseudomonadati</taxon>
        <taxon>Bacteroidota</taxon>
        <taxon>Cytophagia</taxon>
        <taxon>Cytophagales</taxon>
        <taxon>Spirosomataceae</taxon>
        <taxon>Runella</taxon>
    </lineage>
</organism>
<evidence type="ECO:0000313" key="9">
    <source>
        <dbReference type="Proteomes" id="UP000541352"/>
    </source>
</evidence>
<dbReference type="GO" id="GO:0009279">
    <property type="term" value="C:cell outer membrane"/>
    <property type="evidence" value="ECO:0007669"/>
    <property type="project" value="UniProtKB-SubCell"/>
</dbReference>
<keyword evidence="6" id="KW-0472">Membrane</keyword>
<proteinExistence type="inferred from homology"/>
<dbReference type="Pfam" id="PF02321">
    <property type="entry name" value="OEP"/>
    <property type="match status" value="2"/>
</dbReference>
<dbReference type="EMBL" id="JACIBY010000025">
    <property type="protein sequence ID" value="MBB3842090.1"/>
    <property type="molecule type" value="Genomic_DNA"/>
</dbReference>
<keyword evidence="9" id="KW-1185">Reference proteome</keyword>
<gene>
    <name evidence="8" type="ORF">FHS57_006119</name>
</gene>
<dbReference type="InterPro" id="IPR051906">
    <property type="entry name" value="TolC-like"/>
</dbReference>
<evidence type="ECO:0000256" key="6">
    <source>
        <dbReference type="ARBA" id="ARBA00023136"/>
    </source>
</evidence>
<comment type="subcellular location">
    <subcellularLocation>
        <location evidence="1">Cell outer membrane</location>
    </subcellularLocation>
</comment>
<dbReference type="AlphaFoldDB" id="A0A7W5ZR37"/>
<evidence type="ECO:0000256" key="1">
    <source>
        <dbReference type="ARBA" id="ARBA00004442"/>
    </source>
</evidence>
<keyword evidence="3" id="KW-0813">Transport</keyword>
<evidence type="ECO:0000256" key="5">
    <source>
        <dbReference type="ARBA" id="ARBA00022692"/>
    </source>
</evidence>
<evidence type="ECO:0000256" key="7">
    <source>
        <dbReference type="ARBA" id="ARBA00023237"/>
    </source>
</evidence>
<comment type="similarity">
    <text evidence="2">Belongs to the outer membrane factor (OMF) (TC 1.B.17) family.</text>
</comment>
<dbReference type="GO" id="GO:0015288">
    <property type="term" value="F:porin activity"/>
    <property type="evidence" value="ECO:0007669"/>
    <property type="project" value="TreeGrafter"/>
</dbReference>
<protein>
    <submittedName>
        <fullName evidence="8">Outer membrane protein TolC</fullName>
    </submittedName>
</protein>
<reference evidence="8 9" key="1">
    <citation type="submission" date="2020-08" db="EMBL/GenBank/DDBJ databases">
        <title>Genomic Encyclopedia of Type Strains, Phase IV (KMG-IV): sequencing the most valuable type-strain genomes for metagenomic binning, comparative biology and taxonomic classification.</title>
        <authorList>
            <person name="Goeker M."/>
        </authorList>
    </citation>
    <scope>NUCLEOTIDE SEQUENCE [LARGE SCALE GENOMIC DNA]</scope>
    <source>
        <strain evidence="8 9">DSM 17976</strain>
    </source>
</reference>
<sequence length="439" mass="49449">MKYFFLAFPIVFCLSLDSSSQELLTLENAVSTALEKSYSIKVVQSREAIAHNDNTRGNAGMLPVVSGTALQNFTHNSINQSFFNNIREPLVQSGIDNRNNNAGVTMVWTLYDGMGMFAAADRLKEFEKLGKTNVQIAIQNTVSQVANAYYEIIRQKQRLKALQNALDISATRQELAKANYEVGTTSKSEYLAAQVDYNQDQAAVLAQQQVIQNANVNLNALLFRDFETKFAVMDTIVFRNDLSLADLKQKLTENPNLLAAAQSRTLAKINEKEVKSTKYPQVDLVTGYNYTSFNNEAGFGAQKGQSRVLNYGVRLNVPIYDGYNQRRREQNAKVNTIITEYQEADLKNQLLSALERTYNSYQNSLQLFGFEEKNLKIARQNVDLAFERYKFGNSTAIEFREAQRNAVATESRMIEAAFNVKLAEIELLRLSSSIVSEVK</sequence>
<dbReference type="InterPro" id="IPR003423">
    <property type="entry name" value="OMP_efflux"/>
</dbReference>
<keyword evidence="4" id="KW-1134">Transmembrane beta strand</keyword>
<evidence type="ECO:0000256" key="4">
    <source>
        <dbReference type="ARBA" id="ARBA00022452"/>
    </source>
</evidence>
<keyword evidence="7" id="KW-0998">Cell outer membrane</keyword>
<dbReference type="Proteomes" id="UP000541352">
    <property type="component" value="Unassembled WGS sequence"/>
</dbReference>